<evidence type="ECO:0000313" key="2">
    <source>
        <dbReference type="Proteomes" id="UP000198379"/>
    </source>
</evidence>
<gene>
    <name evidence="1" type="ORF">SAMN06265376_101131</name>
</gene>
<dbReference type="OrthoDB" id="982075at2"/>
<evidence type="ECO:0000313" key="1">
    <source>
        <dbReference type="EMBL" id="SNR36058.1"/>
    </source>
</evidence>
<protein>
    <submittedName>
        <fullName evidence="1">Uncharacterized protein</fullName>
    </submittedName>
</protein>
<proteinExistence type="predicted"/>
<reference evidence="1 2" key="1">
    <citation type="submission" date="2017-06" db="EMBL/GenBank/DDBJ databases">
        <authorList>
            <person name="Kim H.J."/>
            <person name="Triplett B.A."/>
        </authorList>
    </citation>
    <scope>NUCLEOTIDE SEQUENCE [LARGE SCALE GENOMIC DNA]</scope>
    <source>
        <strain evidence="1 2">DSM 25597</strain>
    </source>
</reference>
<dbReference type="EMBL" id="FZNY01000001">
    <property type="protein sequence ID" value="SNR36058.1"/>
    <property type="molecule type" value="Genomic_DNA"/>
</dbReference>
<dbReference type="AlphaFoldDB" id="A0A238VPB3"/>
<sequence length="96" mass="11308">MIEQSTSCIIEKETISSIKFPKEDVFQDKNKKKTRAYYLNRASQLGNLLKNKVHIYFKDAENNLMRVHTTIWAVTQRSVILKKGTIIPRHRIVYID</sequence>
<organism evidence="1 2">
    <name type="scientific">Dokdonia pacifica</name>
    <dbReference type="NCBI Taxonomy" id="1627892"/>
    <lineage>
        <taxon>Bacteria</taxon>
        <taxon>Pseudomonadati</taxon>
        <taxon>Bacteroidota</taxon>
        <taxon>Flavobacteriia</taxon>
        <taxon>Flavobacteriales</taxon>
        <taxon>Flavobacteriaceae</taxon>
        <taxon>Dokdonia</taxon>
    </lineage>
</organism>
<dbReference type="RefSeq" id="WP_089369504.1">
    <property type="nucleotide sequence ID" value="NZ_BMEP01000002.1"/>
</dbReference>
<dbReference type="Proteomes" id="UP000198379">
    <property type="component" value="Unassembled WGS sequence"/>
</dbReference>
<name>A0A238VPB3_9FLAO</name>
<accession>A0A238VPB3</accession>
<keyword evidence="2" id="KW-1185">Reference proteome</keyword>